<dbReference type="EMBL" id="CP063304">
    <property type="protein sequence ID" value="QOV20584.1"/>
    <property type="molecule type" value="Genomic_DNA"/>
</dbReference>
<dbReference type="GO" id="GO:0008324">
    <property type="term" value="F:monoatomic cation transmembrane transporter activity"/>
    <property type="evidence" value="ECO:0007669"/>
    <property type="project" value="InterPro"/>
</dbReference>
<dbReference type="InterPro" id="IPR036721">
    <property type="entry name" value="RCK_C_sf"/>
</dbReference>
<evidence type="ECO:0000256" key="3">
    <source>
        <dbReference type="ARBA" id="ARBA00023163"/>
    </source>
</evidence>
<organism evidence="6 7">
    <name type="scientific">Blautia liquoris</name>
    <dbReference type="NCBI Taxonomy" id="2779518"/>
    <lineage>
        <taxon>Bacteria</taxon>
        <taxon>Bacillati</taxon>
        <taxon>Bacillota</taxon>
        <taxon>Clostridia</taxon>
        <taxon>Lachnospirales</taxon>
        <taxon>Lachnospiraceae</taxon>
        <taxon>Blautia</taxon>
    </lineage>
</organism>
<dbReference type="Gene3D" id="3.30.70.1450">
    <property type="entry name" value="Regulator of K+ conductance, C-terminal domain"/>
    <property type="match status" value="1"/>
</dbReference>
<keyword evidence="2" id="KW-0238">DNA-binding</keyword>
<evidence type="ECO:0000259" key="4">
    <source>
        <dbReference type="PROSITE" id="PS50949"/>
    </source>
</evidence>
<feature type="domain" description="RCK C-terminal" evidence="5">
    <location>
        <begin position="119"/>
        <end position="204"/>
    </location>
</feature>
<gene>
    <name evidence="6" type="ORF">INP51_06505</name>
</gene>
<dbReference type="Gene3D" id="1.10.10.10">
    <property type="entry name" value="Winged helix-like DNA-binding domain superfamily/Winged helix DNA-binding domain"/>
    <property type="match status" value="1"/>
</dbReference>
<evidence type="ECO:0000313" key="7">
    <source>
        <dbReference type="Proteomes" id="UP000593601"/>
    </source>
</evidence>
<dbReference type="SMART" id="SM00345">
    <property type="entry name" value="HTH_GNTR"/>
    <property type="match status" value="1"/>
</dbReference>
<dbReference type="KEGG" id="bliq:INP51_06505"/>
<dbReference type="InterPro" id="IPR000524">
    <property type="entry name" value="Tscrpt_reg_HTH_GntR"/>
</dbReference>
<dbReference type="CDD" id="cd07377">
    <property type="entry name" value="WHTH_GntR"/>
    <property type="match status" value="1"/>
</dbReference>
<evidence type="ECO:0000256" key="2">
    <source>
        <dbReference type="ARBA" id="ARBA00023125"/>
    </source>
</evidence>
<dbReference type="GO" id="GO:0006813">
    <property type="term" value="P:potassium ion transport"/>
    <property type="evidence" value="ECO:0007669"/>
    <property type="project" value="InterPro"/>
</dbReference>
<dbReference type="GO" id="GO:0003700">
    <property type="term" value="F:DNA-binding transcription factor activity"/>
    <property type="evidence" value="ECO:0007669"/>
    <property type="project" value="InterPro"/>
</dbReference>
<dbReference type="PANTHER" id="PTHR44846">
    <property type="entry name" value="MANNOSYL-D-GLYCERATE TRANSPORT/METABOLISM SYSTEM REPRESSOR MNGR-RELATED"/>
    <property type="match status" value="1"/>
</dbReference>
<dbReference type="PROSITE" id="PS50949">
    <property type="entry name" value="HTH_GNTR"/>
    <property type="match status" value="1"/>
</dbReference>
<dbReference type="RefSeq" id="WP_193736898.1">
    <property type="nucleotide sequence ID" value="NZ_CP063304.1"/>
</dbReference>
<name>A0A7M2RKQ9_9FIRM</name>
<dbReference type="SUPFAM" id="SSF116726">
    <property type="entry name" value="TrkA C-terminal domain-like"/>
    <property type="match status" value="1"/>
</dbReference>
<dbReference type="InterPro" id="IPR006037">
    <property type="entry name" value="RCK_C"/>
</dbReference>
<dbReference type="GO" id="GO:0003677">
    <property type="term" value="F:DNA binding"/>
    <property type="evidence" value="ECO:0007669"/>
    <property type="project" value="UniProtKB-KW"/>
</dbReference>
<dbReference type="PROSITE" id="PS51202">
    <property type="entry name" value="RCK_C"/>
    <property type="match status" value="1"/>
</dbReference>
<dbReference type="GO" id="GO:0045892">
    <property type="term" value="P:negative regulation of DNA-templated transcription"/>
    <property type="evidence" value="ECO:0007669"/>
    <property type="project" value="TreeGrafter"/>
</dbReference>
<dbReference type="Pfam" id="PF00392">
    <property type="entry name" value="GntR"/>
    <property type="match status" value="1"/>
</dbReference>
<accession>A0A7M2RKQ9</accession>
<keyword evidence="1" id="KW-0805">Transcription regulation</keyword>
<proteinExistence type="predicted"/>
<evidence type="ECO:0000256" key="1">
    <source>
        <dbReference type="ARBA" id="ARBA00023015"/>
    </source>
</evidence>
<dbReference type="SUPFAM" id="SSF46785">
    <property type="entry name" value="Winged helix' DNA-binding domain"/>
    <property type="match status" value="1"/>
</dbReference>
<dbReference type="InterPro" id="IPR036390">
    <property type="entry name" value="WH_DNA-bd_sf"/>
</dbReference>
<dbReference type="Proteomes" id="UP000593601">
    <property type="component" value="Chromosome"/>
</dbReference>
<dbReference type="InterPro" id="IPR050679">
    <property type="entry name" value="Bact_HTH_transcr_reg"/>
</dbReference>
<reference evidence="6 7" key="1">
    <citation type="submission" date="2020-10" db="EMBL/GenBank/DDBJ databases">
        <title>Blautia liquoris sp.nov., isolated from the mud in a fermentation cellar used for the production of Chinese strong-flavoured liquor.</title>
        <authorList>
            <person name="Lu L."/>
        </authorList>
    </citation>
    <scope>NUCLEOTIDE SEQUENCE [LARGE SCALE GENOMIC DNA]</scope>
    <source>
        <strain evidence="6 7">LZLJ-3</strain>
    </source>
</reference>
<sequence>MKVSISRYQQIAADVASKIADGYYKEGEKIYARSSLASRYGVSSETARRAINTLADMKIVDVTRGSGVIIASKQRAKEFVSRFHSINQMGELKEHILDGISRQNALNVEMKEMVNELLYKTERFQSVNPFTPFEIEITKDAVYIGESLSSIQFWHNTAATIIAIKRNDELILSPGPYAEFRIEDIVYYIGDKDCEERVQNFFYSEK</sequence>
<dbReference type="PANTHER" id="PTHR44846:SF1">
    <property type="entry name" value="MANNOSYL-D-GLYCERATE TRANSPORT_METABOLISM SYSTEM REPRESSOR MNGR-RELATED"/>
    <property type="match status" value="1"/>
</dbReference>
<evidence type="ECO:0000259" key="5">
    <source>
        <dbReference type="PROSITE" id="PS51202"/>
    </source>
</evidence>
<dbReference type="InterPro" id="IPR036388">
    <property type="entry name" value="WH-like_DNA-bd_sf"/>
</dbReference>
<keyword evidence="7" id="KW-1185">Reference proteome</keyword>
<feature type="domain" description="HTH gntR-type" evidence="4">
    <location>
        <begin position="5"/>
        <end position="73"/>
    </location>
</feature>
<protein>
    <submittedName>
        <fullName evidence="6">GntR family transcriptional regulator</fullName>
    </submittedName>
</protein>
<dbReference type="Pfam" id="PF02080">
    <property type="entry name" value="TrkA_C"/>
    <property type="match status" value="1"/>
</dbReference>
<evidence type="ECO:0000313" key="6">
    <source>
        <dbReference type="EMBL" id="QOV20584.1"/>
    </source>
</evidence>
<dbReference type="AlphaFoldDB" id="A0A7M2RKQ9"/>
<keyword evidence="3" id="KW-0804">Transcription</keyword>